<dbReference type="InterPro" id="IPR011042">
    <property type="entry name" value="6-blade_b-propeller_TolB-like"/>
</dbReference>
<dbReference type="EMBL" id="JANUCT010000005">
    <property type="protein sequence ID" value="MCS3902919.1"/>
    <property type="molecule type" value="Genomic_DNA"/>
</dbReference>
<dbReference type="GO" id="GO:0004252">
    <property type="term" value="F:serine-type endopeptidase activity"/>
    <property type="evidence" value="ECO:0007669"/>
    <property type="project" value="TreeGrafter"/>
</dbReference>
<name>A0AAE3L0Q3_9GAMM</name>
<dbReference type="AlphaFoldDB" id="A0AAE3L0Q3"/>
<keyword evidence="4" id="KW-1185">Reference proteome</keyword>
<dbReference type="RefSeq" id="WP_259054523.1">
    <property type="nucleotide sequence ID" value="NZ_JANUCT010000005.1"/>
</dbReference>
<organism evidence="3 4">
    <name type="scientific">Methylohalomonas lacus</name>
    <dbReference type="NCBI Taxonomy" id="398773"/>
    <lineage>
        <taxon>Bacteria</taxon>
        <taxon>Pseudomonadati</taxon>
        <taxon>Pseudomonadota</taxon>
        <taxon>Gammaproteobacteria</taxon>
        <taxon>Methylohalomonadales</taxon>
        <taxon>Methylohalomonadaceae</taxon>
        <taxon>Methylohalomonas</taxon>
    </lineage>
</organism>
<comment type="caution">
    <text evidence="3">The sequence shown here is derived from an EMBL/GenBank/DDBJ whole genome shotgun (WGS) entry which is preliminary data.</text>
</comment>
<dbReference type="SUPFAM" id="SSF53474">
    <property type="entry name" value="alpha/beta-Hydrolases"/>
    <property type="match status" value="1"/>
</dbReference>
<sequence>MALIPRRILFGNPQRAFALISPNGRQLASLAPVDGVMNIVVAPIDAPDSEQPLTSARGRGIGHCVWAYDNESLLYLADHDGDENWHLYRLRLADAAVTDLTPGAGVRARLLELSPRHPDAALVEIQSPDAEACGLFRIRLADATREALPPLPDFQRLLTDDFRPVLGSRPRADGGSDWYQPGADVSAEWNPAFSVPPEDNLTTYPVGLAGDQLYLVDSRGRDRAALVQQSLTDGRQQLLFEPAEADVSDVLLDARGRQPLAVAVTGRRKQWHALDAGVAAEFDYLAGRAHGDISIASRSADDHHWIIGYQADTAPVNFYHYDRRRGTARYLFNNSDSLAAQPLAAMHTATLAAHDGLPLHVYYTQPPAAEGPGPTLLLVHGGPWARDEWGFNPWHQWLANRGYTVLSVNYRGSAGYGKAFLNAGDREWGRAMQQDLHDCVDWAVAQGLSDPARIALMGTSYGGYATLAGLAFTPTRFACGIDLMGPSHLPSLLAAIPPQWQAQRDFFRQRLGDPDTEAGRALLEARSPLGQAHNIRRPLLIAQGAHDPRVPRSESDRLVETLRAHDIPVIYLLFPDEGHGIARPANRLALCTIAEAFLARCLGGAMEPAAGEFDDSAVEVLAGAELLADYPGLAELHRRTQ</sequence>
<proteinExistence type="predicted"/>
<reference evidence="3" key="1">
    <citation type="submission" date="2022-08" db="EMBL/GenBank/DDBJ databases">
        <title>Genomic Encyclopedia of Type Strains, Phase III (KMG-III): the genomes of soil and plant-associated and newly described type strains.</title>
        <authorList>
            <person name="Whitman W."/>
        </authorList>
    </citation>
    <scope>NUCLEOTIDE SEQUENCE</scope>
    <source>
        <strain evidence="3">HMT 1</strain>
    </source>
</reference>
<dbReference type="PANTHER" id="PTHR42776:SF27">
    <property type="entry name" value="DIPEPTIDYL PEPTIDASE FAMILY MEMBER 6"/>
    <property type="match status" value="1"/>
</dbReference>
<dbReference type="InterPro" id="IPR029058">
    <property type="entry name" value="AB_hydrolase_fold"/>
</dbReference>
<dbReference type="Gene3D" id="2.120.10.30">
    <property type="entry name" value="TolB, C-terminal domain"/>
    <property type="match status" value="1"/>
</dbReference>
<dbReference type="Pfam" id="PF00326">
    <property type="entry name" value="Peptidase_S9"/>
    <property type="match status" value="1"/>
</dbReference>
<dbReference type="Proteomes" id="UP001204445">
    <property type="component" value="Unassembled WGS sequence"/>
</dbReference>
<keyword evidence="1" id="KW-0378">Hydrolase</keyword>
<keyword evidence="3" id="KW-0645">Protease</keyword>
<accession>A0AAE3L0Q3</accession>
<dbReference type="InterPro" id="IPR001375">
    <property type="entry name" value="Peptidase_S9_cat"/>
</dbReference>
<dbReference type="GO" id="GO:0004177">
    <property type="term" value="F:aminopeptidase activity"/>
    <property type="evidence" value="ECO:0007669"/>
    <property type="project" value="UniProtKB-KW"/>
</dbReference>
<dbReference type="GO" id="GO:0006508">
    <property type="term" value="P:proteolysis"/>
    <property type="evidence" value="ECO:0007669"/>
    <property type="project" value="InterPro"/>
</dbReference>
<evidence type="ECO:0000259" key="2">
    <source>
        <dbReference type="Pfam" id="PF00326"/>
    </source>
</evidence>
<keyword evidence="3" id="KW-0031">Aminopeptidase</keyword>
<gene>
    <name evidence="3" type="ORF">J2T55_000927</name>
</gene>
<evidence type="ECO:0000313" key="4">
    <source>
        <dbReference type="Proteomes" id="UP001204445"/>
    </source>
</evidence>
<evidence type="ECO:0000313" key="3">
    <source>
        <dbReference type="EMBL" id="MCS3902919.1"/>
    </source>
</evidence>
<dbReference type="Gene3D" id="3.40.50.1820">
    <property type="entry name" value="alpha/beta hydrolase"/>
    <property type="match status" value="1"/>
</dbReference>
<dbReference type="PANTHER" id="PTHR42776">
    <property type="entry name" value="SERINE PEPTIDASE S9 FAMILY MEMBER"/>
    <property type="match status" value="1"/>
</dbReference>
<protein>
    <submittedName>
        <fullName evidence="3">Dipeptidyl aminopeptidase/acylaminoacyl peptidase</fullName>
    </submittedName>
</protein>
<evidence type="ECO:0000256" key="1">
    <source>
        <dbReference type="ARBA" id="ARBA00022801"/>
    </source>
</evidence>
<feature type="domain" description="Peptidase S9 prolyl oligopeptidase catalytic" evidence="2">
    <location>
        <begin position="391"/>
        <end position="604"/>
    </location>
</feature>
<dbReference type="SUPFAM" id="SSF82171">
    <property type="entry name" value="DPP6 N-terminal domain-like"/>
    <property type="match status" value="1"/>
</dbReference>